<keyword evidence="1" id="KW-1133">Transmembrane helix</keyword>
<evidence type="ECO:0000313" key="2">
    <source>
        <dbReference type="EMBL" id="MBZ2209193.1"/>
    </source>
</evidence>
<feature type="transmembrane region" description="Helical" evidence="1">
    <location>
        <begin position="26"/>
        <end position="43"/>
    </location>
</feature>
<keyword evidence="3" id="KW-1185">Reference proteome</keyword>
<accession>A0ABS7STB4</accession>
<evidence type="ECO:0000256" key="1">
    <source>
        <dbReference type="SAM" id="Phobius"/>
    </source>
</evidence>
<keyword evidence="1" id="KW-0812">Transmembrane</keyword>
<comment type="caution">
    <text evidence="2">The sequence shown here is derived from an EMBL/GenBank/DDBJ whole genome shotgun (WGS) entry which is preliminary data.</text>
</comment>
<keyword evidence="1" id="KW-0472">Membrane</keyword>
<protein>
    <submittedName>
        <fullName evidence="2">TIGR04438 family Trp-rich protein</fullName>
    </submittedName>
</protein>
<proteinExistence type="predicted"/>
<gene>
    <name evidence="2" type="ORF">I4X03_018135</name>
</gene>
<name>A0ABS7STB4_9BURK</name>
<dbReference type="Proteomes" id="UP000809349">
    <property type="component" value="Unassembled WGS sequence"/>
</dbReference>
<dbReference type="EMBL" id="JAFBIL020000007">
    <property type="protein sequence ID" value="MBZ2209193.1"/>
    <property type="molecule type" value="Genomic_DNA"/>
</dbReference>
<dbReference type="NCBIfam" id="TIGR04438">
    <property type="entry name" value="small_Trp_rich"/>
    <property type="match status" value="1"/>
</dbReference>
<organism evidence="2 3">
    <name type="scientific">Massilia soli</name>
    <dbReference type="NCBI Taxonomy" id="2792854"/>
    <lineage>
        <taxon>Bacteria</taxon>
        <taxon>Pseudomonadati</taxon>
        <taxon>Pseudomonadota</taxon>
        <taxon>Betaproteobacteria</taxon>
        <taxon>Burkholderiales</taxon>
        <taxon>Oxalobacteraceae</taxon>
        <taxon>Telluria group</taxon>
        <taxon>Massilia</taxon>
    </lineage>
</organism>
<sequence length="75" mass="9234">MPLIIIIVLLIPLRYFEVWRFAEISWWWIVGLMVVAFIWFEFIEKLLGLDKKKEHNVDEQRRKARVKQSFDKTKK</sequence>
<reference evidence="2 3" key="1">
    <citation type="submission" date="2021-08" db="EMBL/GenBank/DDBJ databases">
        <title>Massilia sp. R798.</title>
        <authorList>
            <person name="Baek J.H."/>
            <person name="Jung H.S."/>
            <person name="Kim K.R."/>
            <person name="Jeon C.O."/>
        </authorList>
    </citation>
    <scope>NUCLEOTIDE SEQUENCE [LARGE SCALE GENOMIC DNA]</scope>
    <source>
        <strain evidence="2 3">R798</strain>
    </source>
</reference>
<dbReference type="RefSeq" id="WP_223469663.1">
    <property type="nucleotide sequence ID" value="NZ_JAFBIL020000007.1"/>
</dbReference>
<dbReference type="InterPro" id="IPR031044">
    <property type="entry name" value="Small_Trp_rich"/>
</dbReference>
<evidence type="ECO:0000313" key="3">
    <source>
        <dbReference type="Proteomes" id="UP000809349"/>
    </source>
</evidence>